<feature type="transmembrane region" description="Helical" evidence="1">
    <location>
        <begin position="37"/>
        <end position="55"/>
    </location>
</feature>
<dbReference type="OrthoDB" id="325158at2759"/>
<comment type="caution">
    <text evidence="2">The sequence shown here is derived from an EMBL/GenBank/DDBJ whole genome shotgun (WGS) entry which is preliminary data.</text>
</comment>
<organism evidence="2 3">
    <name type="scientific">Paramecium sonneborni</name>
    <dbReference type="NCBI Taxonomy" id="65129"/>
    <lineage>
        <taxon>Eukaryota</taxon>
        <taxon>Sar</taxon>
        <taxon>Alveolata</taxon>
        <taxon>Ciliophora</taxon>
        <taxon>Intramacronucleata</taxon>
        <taxon>Oligohymenophorea</taxon>
        <taxon>Peniculida</taxon>
        <taxon>Parameciidae</taxon>
        <taxon>Paramecium</taxon>
    </lineage>
</organism>
<dbReference type="Proteomes" id="UP000692954">
    <property type="component" value="Unassembled WGS sequence"/>
</dbReference>
<evidence type="ECO:0000313" key="2">
    <source>
        <dbReference type="EMBL" id="CAD8129810.1"/>
    </source>
</evidence>
<dbReference type="AlphaFoldDB" id="A0A8S1RR80"/>
<reference evidence="2" key="1">
    <citation type="submission" date="2021-01" db="EMBL/GenBank/DDBJ databases">
        <authorList>
            <consortium name="Genoscope - CEA"/>
            <person name="William W."/>
        </authorList>
    </citation>
    <scope>NUCLEOTIDE SEQUENCE</scope>
</reference>
<evidence type="ECO:0008006" key="4">
    <source>
        <dbReference type="Google" id="ProtNLM"/>
    </source>
</evidence>
<feature type="transmembrane region" description="Helical" evidence="1">
    <location>
        <begin position="7"/>
        <end position="31"/>
    </location>
</feature>
<evidence type="ECO:0000256" key="1">
    <source>
        <dbReference type="SAM" id="Phobius"/>
    </source>
</evidence>
<keyword evidence="1" id="KW-0472">Membrane</keyword>
<evidence type="ECO:0000313" key="3">
    <source>
        <dbReference type="Proteomes" id="UP000692954"/>
    </source>
</evidence>
<keyword evidence="3" id="KW-1185">Reference proteome</keyword>
<keyword evidence="1" id="KW-0812">Transmembrane</keyword>
<feature type="transmembrane region" description="Helical" evidence="1">
    <location>
        <begin position="100"/>
        <end position="121"/>
    </location>
</feature>
<proteinExistence type="predicted"/>
<dbReference type="EMBL" id="CAJJDN010000245">
    <property type="protein sequence ID" value="CAD8129810.1"/>
    <property type="molecule type" value="Genomic_DNA"/>
</dbReference>
<accession>A0A8S1RR80</accession>
<sequence>MLLNDIMIYSMIGISGLLLLTGNAIMFFNLLDLLQSLSYSILFQLIQFNFLSLILKYRYKQYQSVFIQKNCLYLQMEEVYNSKVLDNQLKFKQINFIYQMLKVGTFIFYVHQQLILFPYYYPLTKFYSFKQFYLKNSKFIIHRFAIIHYTLQKSKSVV</sequence>
<name>A0A8S1RR80_9CILI</name>
<gene>
    <name evidence="2" type="ORF">PSON_ATCC_30995.1.T2450010</name>
</gene>
<protein>
    <recommendedName>
        <fullName evidence="4">Transmembrane protein</fullName>
    </recommendedName>
</protein>
<keyword evidence="1" id="KW-1133">Transmembrane helix</keyword>